<feature type="domain" description="Neurofascin/L1/NrCAM C-terminal" evidence="8">
    <location>
        <begin position="790"/>
        <end position="876"/>
    </location>
</feature>
<evidence type="ECO:0000256" key="1">
    <source>
        <dbReference type="ARBA" id="ARBA00004167"/>
    </source>
</evidence>
<protein>
    <submittedName>
        <fullName evidence="10">Bravo_FIGEY domain-containing protein</fullName>
    </submittedName>
</protein>
<evidence type="ECO:0000256" key="4">
    <source>
        <dbReference type="ARBA" id="ARBA00023136"/>
    </source>
</evidence>
<feature type="transmembrane region" description="Helical" evidence="6">
    <location>
        <begin position="767"/>
        <end position="789"/>
    </location>
</feature>
<dbReference type="WBParaSite" id="maker-uti_cns_0005195-snap-gene-0.19-mRNA-1">
    <property type="protein sequence ID" value="maker-uti_cns_0005195-snap-gene-0.19-mRNA-1"/>
    <property type="gene ID" value="maker-uti_cns_0005195-snap-gene-0.19"/>
</dbReference>
<evidence type="ECO:0000313" key="9">
    <source>
        <dbReference type="Proteomes" id="UP000095280"/>
    </source>
</evidence>
<evidence type="ECO:0000256" key="7">
    <source>
        <dbReference type="SAM" id="SignalP"/>
    </source>
</evidence>
<reference evidence="10" key="1">
    <citation type="submission" date="2016-11" db="UniProtKB">
        <authorList>
            <consortium name="WormBaseParasite"/>
        </authorList>
    </citation>
    <scope>IDENTIFICATION</scope>
</reference>
<feature type="transmembrane region" description="Helical" evidence="6">
    <location>
        <begin position="1625"/>
        <end position="1649"/>
    </location>
</feature>
<sequence>MHYQHLILFCIIAATLAANEKPRFKFSETNKIMLSWEETWEVGSSNMLAFLNTDKRLIIKIVVVGNVGTGLRRILQFKCRRDYVESMMDMESLKSSSNEVQCKDTIPFSVRLKNERENEFDFTLLSSKLPYSHAFSDKIELRVRIEHSSGVLESNSLFVWNLDAIGKLNPDGRRFLSAGAEQFLKRMSENMPDTEFDSTQFLDPAMSQIIKEAPEFLKPKINIGAILNFDAGTCESYQISRASLFVNYHSKLDERNQNLLKHIYLDTETGLLHYSRYGLSSIISDFFSSKSPVQIGICATLSFAGQGQPYDKTFSIAQKIPKTELSYKTLGDRNSNCKIIGSTNQKAVTIFSGMDYTPLVCPIICNSPNQVYRFFHGDKGLVPDTRRDWTEVNGIRISKTGNIIEFPPIIYNKHSGAYTCVAGGTRFTFNTQVISMPQFTSKSYGSSSSSEISGNLPPTVYAMEGEGLSYNCTAYFTNVATTNVLPVFYSAALGENNWKKYDLDSFNRLMATPVSNVITVPKVSQLESMTLTFNIGKVPPANPSTGLNFTHRCVCDVTVGTADTQKIGMPSYSVQSGSSVFFLSRPLLNSFDISMAKNCSLQSCTASDGAYFQFSLKPQLAAYLKAIGVSVTGYFKIDDDYLDFVKVLNQPDVAKVSYDPDTTKLSFKVNRITKPEVLTELQSRKTLTPIFNFRYKEGTKSPNLVFDKKRYGPRQLVAGKRDCRSDDLCFYSTDFDADTTLQGLMLGLDFKGQPVVGENAATASTSIIVGIILAIVLLLIIAVLIVFLLRRDTGQTYLLDEKERQQGNHPEQEAKEEQFKEYQRPEEGPLKARQMSVGSSISAGSKDDQELEEYGNDDIDCTKFVEDGSFIGDYSTDARRRDAFNAHQMAWSQTFSWLCVLLAALLAVSVAQKSPQFVYSQSNKIMLSWDDVWEVGVSNKLAFLNKDKRLIIRINVGGDTGNSSGTKVLVYRCTESSPPEEVALSSVQSQSNYCPGTMPFTISKVSGKEGIDFYFTLLDSMQTYDNVFSQKIQLYIRVEFPVGTITSNSLFVYNLDAISKSPSSSSNDAIIDSFYKRFLTVPAINFMIQMNTTADPFSYVPFIDQQIVDRIRSAPDFIKAKINIGAILQFDAGDCQNFQSHLVSIDRGSPKEIGICTLVSFAGHSQPYFKVDEVKQRISTTIVNYKQMGSRTTECSIVGSGTARSVSIFAGMDYTPLVCPIICDDPNQVFRFYHGNQQIVSNGQSEWTYVQGLKISRTGNVIEFPAELFENDSGEYRCEAGGKSFKFDVKIVSMPQFLTRLHDSDSKIVSGDLPQVVFAIENETLSYNCTVYYTNMDQVDVIPAFHTIGTADQKWKKLDLDQFNQMFSSSVSTVRQSTLKTNETKTLNLTISRVPVSDSSTYLNFTHRFVCDASVSPADAQKVGLPSYNIQSSSNVIFLKRPTILSFNRTSAKPCSEQKCSNKVGGTFEVSLSPDMTRRLAASGVKVFAYFKIDNELLENIHTIHGQDISVSKFYPETNRLLFKILPNAKKEVISILQKYKYLTPVFNFGYKDSSGTKLTNLNLHKERYGQPIVSFGDRDCRADSTCFYSTDFDSADLLADLSIRLGFDWISDEQPAAGLASASAGLIAGITLAALIVLIAIILLVLLLRRDSGQTYLVDEKERQQGNHPELEVKEEHFKEYQPAEEAPMRAERMSLNSYSGVSIKSQDDRELDVYKDDMGDMGDFTEDGSFIGEYSAKKKKRDNSAN</sequence>
<dbReference type="Proteomes" id="UP000095280">
    <property type="component" value="Unplaced"/>
</dbReference>
<feature type="compositionally biased region" description="Basic and acidic residues" evidence="5">
    <location>
        <begin position="800"/>
        <end position="830"/>
    </location>
</feature>
<name>A0A1I8HAG3_9PLAT</name>
<dbReference type="InterPro" id="IPR026966">
    <property type="entry name" value="Neurofascin/L1/NrCAM_C"/>
</dbReference>
<evidence type="ECO:0000256" key="6">
    <source>
        <dbReference type="SAM" id="Phobius"/>
    </source>
</evidence>
<evidence type="ECO:0000313" key="10">
    <source>
        <dbReference type="WBParaSite" id="maker-uti_cns_0005195-snap-gene-0.19-mRNA-1"/>
    </source>
</evidence>
<keyword evidence="3 6" id="KW-1133">Transmembrane helix</keyword>
<feature type="chain" id="PRO_5009320003" evidence="7">
    <location>
        <begin position="18"/>
        <end position="1748"/>
    </location>
</feature>
<evidence type="ECO:0000256" key="5">
    <source>
        <dbReference type="SAM" id="MobiDB-lite"/>
    </source>
</evidence>
<proteinExistence type="predicted"/>
<organism evidence="9 10">
    <name type="scientific">Macrostomum lignano</name>
    <dbReference type="NCBI Taxonomy" id="282301"/>
    <lineage>
        <taxon>Eukaryota</taxon>
        <taxon>Metazoa</taxon>
        <taxon>Spiralia</taxon>
        <taxon>Lophotrochozoa</taxon>
        <taxon>Platyhelminthes</taxon>
        <taxon>Rhabditophora</taxon>
        <taxon>Macrostomorpha</taxon>
        <taxon>Macrostomida</taxon>
        <taxon>Macrostomidae</taxon>
        <taxon>Macrostomum</taxon>
    </lineage>
</organism>
<dbReference type="PANTHER" id="PTHR16861">
    <property type="entry name" value="GLYCOPROTEIN 38"/>
    <property type="match status" value="1"/>
</dbReference>
<comment type="subcellular location">
    <subcellularLocation>
        <location evidence="1">Membrane</location>
        <topology evidence="1">Single-pass membrane protein</topology>
    </subcellularLocation>
</comment>
<dbReference type="Pfam" id="PF13882">
    <property type="entry name" value="Bravo_FIGEY"/>
    <property type="match status" value="2"/>
</dbReference>
<dbReference type="PANTHER" id="PTHR16861:SF4">
    <property type="entry name" value="SH3 DOMAIN PROTEIN (AFU_ORTHOLOGUE AFUA_1G13610)"/>
    <property type="match status" value="1"/>
</dbReference>
<dbReference type="GO" id="GO:0016020">
    <property type="term" value="C:membrane"/>
    <property type="evidence" value="ECO:0007669"/>
    <property type="project" value="UniProtKB-SubCell"/>
</dbReference>
<feature type="region of interest" description="Disordered" evidence="5">
    <location>
        <begin position="800"/>
        <end position="852"/>
    </location>
</feature>
<keyword evidence="7" id="KW-0732">Signal</keyword>
<evidence type="ECO:0000259" key="8">
    <source>
        <dbReference type="Pfam" id="PF13882"/>
    </source>
</evidence>
<keyword evidence="2 6" id="KW-0812">Transmembrane</keyword>
<evidence type="ECO:0000256" key="3">
    <source>
        <dbReference type="ARBA" id="ARBA00022989"/>
    </source>
</evidence>
<feature type="domain" description="Neurofascin/L1/NrCAM C-terminal" evidence="8">
    <location>
        <begin position="1650"/>
        <end position="1740"/>
    </location>
</feature>
<accession>A0A1I8HAG3</accession>
<feature type="transmembrane region" description="Helical" evidence="6">
    <location>
        <begin position="889"/>
        <end position="911"/>
    </location>
</feature>
<keyword evidence="9" id="KW-1185">Reference proteome</keyword>
<evidence type="ECO:0000256" key="2">
    <source>
        <dbReference type="ARBA" id="ARBA00022692"/>
    </source>
</evidence>
<keyword evidence="4 6" id="KW-0472">Membrane</keyword>
<feature type="signal peptide" evidence="7">
    <location>
        <begin position="1"/>
        <end position="17"/>
    </location>
</feature>